<evidence type="ECO:0000256" key="1">
    <source>
        <dbReference type="SAM" id="SignalP"/>
    </source>
</evidence>
<accession>A0A369WGB0</accession>
<dbReference type="AlphaFoldDB" id="A0A369WGB0"/>
<dbReference type="Proteomes" id="UP000253769">
    <property type="component" value="Unassembled WGS sequence"/>
</dbReference>
<keyword evidence="1" id="KW-0732">Signal</keyword>
<feature type="chain" id="PRO_5016562823" evidence="1">
    <location>
        <begin position="32"/>
        <end position="153"/>
    </location>
</feature>
<name>A0A369WGB0_9GAMM</name>
<proteinExistence type="predicted"/>
<sequence>MSWINHLAFRNRSLIAILLAVSTLFCGLAMASSVPMIAVGDEVEFEDRFEISTEKSATYPSMHTHCQPQDDSNPLTLADLPCWGSATLNSSLSMALDTDAAVVLDLDQVFDVATESLSLSDRIRAGPYHTAKPIYQAGFIPPSHRVLHCVLRL</sequence>
<comment type="caution">
    <text evidence="2">The sequence shown here is derived from an EMBL/GenBank/DDBJ whole genome shotgun (WGS) entry which is preliminary data.</text>
</comment>
<feature type="signal peptide" evidence="1">
    <location>
        <begin position="1"/>
        <end position="31"/>
    </location>
</feature>
<organism evidence="2 3">
    <name type="scientific">Motiliproteus coralliicola</name>
    <dbReference type="NCBI Taxonomy" id="2283196"/>
    <lineage>
        <taxon>Bacteria</taxon>
        <taxon>Pseudomonadati</taxon>
        <taxon>Pseudomonadota</taxon>
        <taxon>Gammaproteobacteria</taxon>
        <taxon>Oceanospirillales</taxon>
        <taxon>Oceanospirillaceae</taxon>
        <taxon>Motiliproteus</taxon>
    </lineage>
</organism>
<reference evidence="2 3" key="1">
    <citation type="submission" date="2018-07" db="EMBL/GenBank/DDBJ databases">
        <title>Motiliproteus coralliicola sp. nov., a bacterium isolated from Coral.</title>
        <authorList>
            <person name="Wang G."/>
        </authorList>
    </citation>
    <scope>NUCLEOTIDE SEQUENCE [LARGE SCALE GENOMIC DNA]</scope>
    <source>
        <strain evidence="2 3">C34</strain>
    </source>
</reference>
<dbReference type="EMBL" id="QQOH01000003">
    <property type="protein sequence ID" value="RDE19646.1"/>
    <property type="molecule type" value="Genomic_DNA"/>
</dbReference>
<gene>
    <name evidence="2" type="ORF">DV711_12245</name>
</gene>
<protein>
    <submittedName>
        <fullName evidence="2">Uncharacterized protein</fullName>
    </submittedName>
</protein>
<evidence type="ECO:0000313" key="2">
    <source>
        <dbReference type="EMBL" id="RDE19646.1"/>
    </source>
</evidence>
<evidence type="ECO:0000313" key="3">
    <source>
        <dbReference type="Proteomes" id="UP000253769"/>
    </source>
</evidence>
<keyword evidence="3" id="KW-1185">Reference proteome</keyword>